<dbReference type="RefSeq" id="WP_265998764.1">
    <property type="nucleotide sequence ID" value="NZ_JAPJDN010000019.1"/>
</dbReference>
<dbReference type="EMBL" id="JAPJDO010000019">
    <property type="protein sequence ID" value="MCX2938974.1"/>
    <property type="molecule type" value="Genomic_DNA"/>
</dbReference>
<evidence type="ECO:0000313" key="12">
    <source>
        <dbReference type="Proteomes" id="UP001300745"/>
    </source>
</evidence>
<evidence type="ECO:0000256" key="9">
    <source>
        <dbReference type="ARBA" id="ARBA00023136"/>
    </source>
</evidence>
<protein>
    <submittedName>
        <fullName evidence="11">Type VII secretion protein EccB</fullName>
    </submittedName>
</protein>
<feature type="transmembrane region" description="Helical" evidence="10">
    <location>
        <begin position="65"/>
        <end position="86"/>
    </location>
</feature>
<keyword evidence="8 10" id="KW-1133">Transmembrane helix</keyword>
<evidence type="ECO:0000256" key="4">
    <source>
        <dbReference type="ARBA" id="ARBA00022692"/>
    </source>
</evidence>
<keyword evidence="3" id="KW-1003">Cell membrane</keyword>
<dbReference type="Gene3D" id="3.30.2390.20">
    <property type="entry name" value="Type VII secretion system EccB, repeat 1 domain"/>
    <property type="match status" value="1"/>
</dbReference>
<keyword evidence="9 10" id="KW-0472">Membrane</keyword>
<evidence type="ECO:0000256" key="5">
    <source>
        <dbReference type="ARBA" id="ARBA00022741"/>
    </source>
</evidence>
<keyword evidence="6" id="KW-0378">Hydrolase</keyword>
<evidence type="ECO:0000256" key="8">
    <source>
        <dbReference type="ARBA" id="ARBA00022989"/>
    </source>
</evidence>
<dbReference type="PANTHER" id="PTHR40765:SF2">
    <property type="entry name" value="ESX-2 SECRETION SYSTEM ATPASE ECCB2"/>
    <property type="match status" value="1"/>
</dbReference>
<evidence type="ECO:0000256" key="10">
    <source>
        <dbReference type="SAM" id="Phobius"/>
    </source>
</evidence>
<dbReference type="InterPro" id="IPR044857">
    <property type="entry name" value="T7SS_EccB_R1"/>
</dbReference>
<dbReference type="Gene3D" id="2.40.50.910">
    <property type="entry name" value="Type VII secretion system EccB, repeat 3 domain"/>
    <property type="match status" value="1"/>
</dbReference>
<name>A0ABT3SHI0_9MYCO</name>
<comment type="similarity">
    <text evidence="2">Belongs to the EccB family.</text>
</comment>
<dbReference type="NCBIfam" id="TIGR03919">
    <property type="entry name" value="T7SS_EccB"/>
    <property type="match status" value="1"/>
</dbReference>
<reference evidence="11 12" key="1">
    <citation type="submission" date="2022-11" db="EMBL/GenBank/DDBJ databases">
        <title>Mycobacterium sp. nov.</title>
        <authorList>
            <person name="Papic B."/>
            <person name="Spicic S."/>
            <person name="Duvnjak S."/>
        </authorList>
    </citation>
    <scope>NUCLEOTIDE SEQUENCE [LARGE SCALE GENOMIC DNA]</scope>
    <source>
        <strain evidence="11 12">CVI_P4</strain>
    </source>
</reference>
<organism evidence="11 12">
    <name type="scientific">Mycobacterium pinniadriaticum</name>
    <dbReference type="NCBI Taxonomy" id="2994102"/>
    <lineage>
        <taxon>Bacteria</taxon>
        <taxon>Bacillati</taxon>
        <taxon>Actinomycetota</taxon>
        <taxon>Actinomycetes</taxon>
        <taxon>Mycobacteriales</taxon>
        <taxon>Mycobacteriaceae</taxon>
        <taxon>Mycobacterium</taxon>
    </lineage>
</organism>
<keyword evidence="4 10" id="KW-0812">Transmembrane</keyword>
<dbReference type="InterPro" id="IPR007795">
    <property type="entry name" value="T7SS_EccB"/>
</dbReference>
<evidence type="ECO:0000313" key="11">
    <source>
        <dbReference type="EMBL" id="MCX2938974.1"/>
    </source>
</evidence>
<keyword evidence="7" id="KW-0067">ATP-binding</keyword>
<dbReference type="InterPro" id="IPR042485">
    <property type="entry name" value="T7SS_EccB_R3"/>
</dbReference>
<comment type="subcellular location">
    <subcellularLocation>
        <location evidence="1">Cell membrane</location>
        <topology evidence="1">Single-pass membrane protein</topology>
    </subcellularLocation>
</comment>
<dbReference type="PANTHER" id="PTHR40765">
    <property type="entry name" value="ESX-2 SECRETION SYSTEM ATPASE ECCB2"/>
    <property type="match status" value="1"/>
</dbReference>
<evidence type="ECO:0000256" key="1">
    <source>
        <dbReference type="ARBA" id="ARBA00004162"/>
    </source>
</evidence>
<evidence type="ECO:0000256" key="6">
    <source>
        <dbReference type="ARBA" id="ARBA00022801"/>
    </source>
</evidence>
<sequence>MSDDRRSFSSRTPANDYPDRVTYRRGFITRHQVTGWRFVMRRIASGLALHDTRMLVDPLRSQSRAVMTGMLLAVTAVIGCLVFSVLRPGGVPGSDPVLADRSTSALYVRLDDRLHPVLNLTSARLAVGRPVDPTTVSSEQLDKFARGSMIGIPGAPERMVQGTSHDATWTVCAGAGGSADAEGVSVIAGPVQRGGAYADELPAGRAIVAGGADGSWLLWDGRRSAIDLADRAVTDALGLPAMTPPPPAIAPGLFNAVPEGPALRVPQVPDAGQSAGYPLPVAAPIGSVVIAYGNDATPMNYAVLPDGLQPISPVLAAVLRNANSYGLAQPPILGADDVARLPVSSMLDVAALPATPVKLVAAADAPVTCAQWTKIDGAATSSLTLLSGSMLPLPAGIRSVDLVGGADPGTATRVALPPGRGYFVQTVGQQPASPPAGSLFWVSDTGVRYGIGGDHQTVEKSVAALGLAQPPLPIPWSALTLFAPGPALSQSDALVAYDSVRPVNVQEIR</sequence>
<gene>
    <name evidence="11" type="primary">eccB</name>
    <name evidence="11" type="ORF">ORI27_19940</name>
</gene>
<proteinExistence type="inferred from homology"/>
<keyword evidence="5" id="KW-0547">Nucleotide-binding</keyword>
<comment type="caution">
    <text evidence="11">The sequence shown here is derived from an EMBL/GenBank/DDBJ whole genome shotgun (WGS) entry which is preliminary data.</text>
</comment>
<evidence type="ECO:0000256" key="7">
    <source>
        <dbReference type="ARBA" id="ARBA00022840"/>
    </source>
</evidence>
<dbReference type="Proteomes" id="UP001300745">
    <property type="component" value="Unassembled WGS sequence"/>
</dbReference>
<evidence type="ECO:0000256" key="2">
    <source>
        <dbReference type="ARBA" id="ARBA00008149"/>
    </source>
</evidence>
<evidence type="ECO:0000256" key="3">
    <source>
        <dbReference type="ARBA" id="ARBA00022475"/>
    </source>
</evidence>
<dbReference type="Pfam" id="PF05108">
    <property type="entry name" value="T7SS_ESX1_EccB"/>
    <property type="match status" value="1"/>
</dbReference>
<accession>A0ABT3SHI0</accession>
<keyword evidence="12" id="KW-1185">Reference proteome</keyword>